<dbReference type="STRING" id="1765655.AMR74_16850"/>
<name>A0A0M9AIE2_9EURY</name>
<keyword evidence="3" id="KW-1185">Reference proteome</keyword>
<gene>
    <name evidence="2" type="ORF">AMR74_16850</name>
</gene>
<accession>A0A0M9AIE2</accession>
<dbReference type="RefSeq" id="WP_053773206.1">
    <property type="nucleotide sequence ID" value="NZ_LIST01000015.1"/>
</dbReference>
<dbReference type="OrthoDB" id="351141at2157"/>
<dbReference type="EMBL" id="LIST01000015">
    <property type="protein sequence ID" value="KOX92697.1"/>
    <property type="molecule type" value="Genomic_DNA"/>
</dbReference>
<organism evidence="2 3">
    <name type="scientific">Halorubrum tropicale</name>
    <dbReference type="NCBI Taxonomy" id="1765655"/>
    <lineage>
        <taxon>Archaea</taxon>
        <taxon>Methanobacteriati</taxon>
        <taxon>Methanobacteriota</taxon>
        <taxon>Stenosarchaea group</taxon>
        <taxon>Halobacteria</taxon>
        <taxon>Halobacteriales</taxon>
        <taxon>Haloferacaceae</taxon>
        <taxon>Halorubrum</taxon>
    </lineage>
</organism>
<dbReference type="AlphaFoldDB" id="A0A0M9AIE2"/>
<reference evidence="2 3" key="1">
    <citation type="submission" date="2015-08" db="EMBL/GenBank/DDBJ databases">
        <title>Genomes of Isolates from Cabo Rojo, PR.</title>
        <authorList>
            <person name="Sanchez-Nieves R.L."/>
            <person name="Montalvo-Rodriguez R."/>
        </authorList>
    </citation>
    <scope>NUCLEOTIDE SEQUENCE [LARGE SCALE GENOMIC DNA]</scope>
    <source>
        <strain evidence="2 3">5</strain>
    </source>
</reference>
<dbReference type="PATRIC" id="fig|1705389.3.peg.2958"/>
<evidence type="ECO:0000256" key="1">
    <source>
        <dbReference type="SAM" id="MobiDB-lite"/>
    </source>
</evidence>
<protein>
    <submittedName>
        <fullName evidence="2">Uncharacterized protein</fullName>
    </submittedName>
</protein>
<feature type="region of interest" description="Disordered" evidence="1">
    <location>
        <begin position="1"/>
        <end position="37"/>
    </location>
</feature>
<evidence type="ECO:0000313" key="3">
    <source>
        <dbReference type="Proteomes" id="UP000037747"/>
    </source>
</evidence>
<comment type="caution">
    <text evidence="2">The sequence shown here is derived from an EMBL/GenBank/DDBJ whole genome shotgun (WGS) entry which is preliminary data.</text>
</comment>
<evidence type="ECO:0000313" key="2">
    <source>
        <dbReference type="EMBL" id="KOX92697.1"/>
    </source>
</evidence>
<sequence length="466" mass="51298">MTEPEATESQYSRPPSYGLSKRQREYVASGDTGSYRESELEAAVEEKAEQLGHRLDHLLSDVEHLAKNGYLDEDQWKEAWLALAGFDEWENTPASTFRTVDGFAGTDHEPTPDDIVEAFTVGENPSYGGRPTSAPAELARDVGQMLQRLTIVPDEGPGEKTVLQEMAWGLVRGFYYDLRAPASFFDEPEEDPMAELLEYFDHRHDMKLGYDKDDRERFQSMREAGETWKAVRGDIHRRIRDILKAEDLPVHVSDALGGRESDGISVFDVYHLLIHDLVADVEVEGNLLPQGDKPFTKGQESLFRSIYGPVEEFDTAEVVTREAVLSVVSKYNMLTKAKLDAVVAEEADRIAGMTWKTIDAAEVLDVLVGADGALSSAQIAKEIEAASHKGSVTKLCRDLAGRAADVAVLKGDPGGWRFTEAGELIKGSGGGSGLRSSVWGDDPDVGAEQIEQMAGELGISTWEWEG</sequence>
<dbReference type="Proteomes" id="UP000037747">
    <property type="component" value="Unassembled WGS sequence"/>
</dbReference>
<proteinExistence type="predicted"/>